<dbReference type="InterPro" id="IPR037185">
    <property type="entry name" value="EmrE-like"/>
</dbReference>
<dbReference type="PANTHER" id="PTHR42920:SF11">
    <property type="entry name" value="INNER MEMBRANE PROTEIN YTFF"/>
    <property type="match status" value="1"/>
</dbReference>
<dbReference type="EMBL" id="WUPT01000002">
    <property type="protein sequence ID" value="MXQ08538.1"/>
    <property type="molecule type" value="Genomic_DNA"/>
</dbReference>
<evidence type="ECO:0000313" key="10">
    <source>
        <dbReference type="Proteomes" id="UP000480350"/>
    </source>
</evidence>
<keyword evidence="4 6" id="KW-1133">Transmembrane helix</keyword>
<feature type="transmembrane region" description="Helical" evidence="6">
    <location>
        <begin position="140"/>
        <end position="162"/>
    </location>
</feature>
<evidence type="ECO:0000256" key="3">
    <source>
        <dbReference type="ARBA" id="ARBA00022692"/>
    </source>
</evidence>
<keyword evidence="10" id="KW-1185">Reference proteome</keyword>
<feature type="transmembrane region" description="Helical" evidence="6">
    <location>
        <begin position="116"/>
        <end position="134"/>
    </location>
</feature>
<evidence type="ECO:0000256" key="2">
    <source>
        <dbReference type="ARBA" id="ARBA00022475"/>
    </source>
</evidence>
<gene>
    <name evidence="9" type="ORF">GQ651_11840</name>
</gene>
<comment type="caution">
    <text evidence="9">The sequence shown here is derived from an EMBL/GenBank/DDBJ whole genome shotgun (WGS) entry which is preliminary data.</text>
</comment>
<evidence type="ECO:0000256" key="7">
    <source>
        <dbReference type="SAM" id="SignalP"/>
    </source>
</evidence>
<feature type="transmembrane region" description="Helical" evidence="6">
    <location>
        <begin position="229"/>
        <end position="249"/>
    </location>
</feature>
<accession>A0A7C9N160</accession>
<dbReference type="AlphaFoldDB" id="A0A7C9N160"/>
<evidence type="ECO:0000256" key="4">
    <source>
        <dbReference type="ARBA" id="ARBA00022989"/>
    </source>
</evidence>
<reference evidence="9 10" key="1">
    <citation type="submission" date="2019-12" db="EMBL/GenBank/DDBJ databases">
        <authorList>
            <person name="Lee S.D."/>
        </authorList>
    </citation>
    <scope>NUCLEOTIDE SEQUENCE [LARGE SCALE GENOMIC DNA]</scope>
    <source>
        <strain evidence="9 10">GH1-50</strain>
    </source>
</reference>
<evidence type="ECO:0000256" key="1">
    <source>
        <dbReference type="ARBA" id="ARBA00004651"/>
    </source>
</evidence>
<name>A0A7C9N160_9RHOB</name>
<feature type="chain" id="PRO_5028836130" evidence="7">
    <location>
        <begin position="16"/>
        <end position="285"/>
    </location>
</feature>
<sequence>MRLVLLTALTMVAFAANSLLNRAALLDDATSPAAFAAVRVLAGAVMLAALVILRGGVPPIRAKGRVLETAALALYLIGFSFAYVSLDAGLGALILFGGVQLTMFAAAVLSRDHVPVLRWLGAAMALGGLAWLVWPGDVTAPAFVPVAMMAAAAFGWGIYSLAGRGAKDAMGETAANFMCAVPVVFLVWAMAGGGIGGQGIVLAVVSGAVTSGLGYALWYTVLPGLDRSVAALAQLTVPVIAVAGGVLFLGEGLTARLVLSSAIILGGVALGVLASSQRRIGSSGS</sequence>
<feature type="transmembrane region" description="Helical" evidence="6">
    <location>
        <begin position="174"/>
        <end position="194"/>
    </location>
</feature>
<feature type="transmembrane region" description="Helical" evidence="6">
    <location>
        <begin position="32"/>
        <end position="53"/>
    </location>
</feature>
<evidence type="ECO:0000259" key="8">
    <source>
        <dbReference type="Pfam" id="PF00892"/>
    </source>
</evidence>
<feature type="signal peptide" evidence="7">
    <location>
        <begin position="1"/>
        <end position="15"/>
    </location>
</feature>
<feature type="transmembrane region" description="Helical" evidence="6">
    <location>
        <begin position="90"/>
        <end position="109"/>
    </location>
</feature>
<dbReference type="RefSeq" id="WP_160764454.1">
    <property type="nucleotide sequence ID" value="NZ_WUPT01000002.1"/>
</dbReference>
<reference evidence="9 10" key="2">
    <citation type="submission" date="2020-03" db="EMBL/GenBank/DDBJ databases">
        <title>Kangsaoukella pontilimi gen. nov., sp. nov., a new member of the family Rhodobacteraceae isolated from a tidal mudflat.</title>
        <authorList>
            <person name="Kim I.S."/>
        </authorList>
    </citation>
    <scope>NUCLEOTIDE SEQUENCE [LARGE SCALE GENOMIC DNA]</scope>
    <source>
        <strain evidence="9 10">GH1-50</strain>
    </source>
</reference>
<evidence type="ECO:0000313" key="9">
    <source>
        <dbReference type="EMBL" id="MXQ08538.1"/>
    </source>
</evidence>
<dbReference type="GO" id="GO:0005886">
    <property type="term" value="C:plasma membrane"/>
    <property type="evidence" value="ECO:0007669"/>
    <property type="project" value="UniProtKB-SubCell"/>
</dbReference>
<evidence type="ECO:0000256" key="6">
    <source>
        <dbReference type="SAM" id="Phobius"/>
    </source>
</evidence>
<dbReference type="Pfam" id="PF00892">
    <property type="entry name" value="EamA"/>
    <property type="match status" value="1"/>
</dbReference>
<comment type="subcellular location">
    <subcellularLocation>
        <location evidence="1">Cell membrane</location>
        <topology evidence="1">Multi-pass membrane protein</topology>
    </subcellularLocation>
</comment>
<evidence type="ECO:0000256" key="5">
    <source>
        <dbReference type="ARBA" id="ARBA00023136"/>
    </source>
</evidence>
<dbReference type="PANTHER" id="PTHR42920">
    <property type="entry name" value="OS03G0707200 PROTEIN-RELATED"/>
    <property type="match status" value="1"/>
</dbReference>
<feature type="transmembrane region" description="Helical" evidence="6">
    <location>
        <begin position="200"/>
        <end position="222"/>
    </location>
</feature>
<keyword evidence="3 6" id="KW-0812">Transmembrane</keyword>
<keyword evidence="2" id="KW-1003">Cell membrane</keyword>
<dbReference type="InterPro" id="IPR051258">
    <property type="entry name" value="Diverse_Substrate_Transporter"/>
</dbReference>
<feature type="domain" description="EamA" evidence="8">
    <location>
        <begin position="147"/>
        <end position="270"/>
    </location>
</feature>
<dbReference type="InterPro" id="IPR000620">
    <property type="entry name" value="EamA_dom"/>
</dbReference>
<organism evidence="9 10">
    <name type="scientific">Kangsaoukella pontilimi</name>
    <dbReference type="NCBI Taxonomy" id="2691042"/>
    <lineage>
        <taxon>Bacteria</taxon>
        <taxon>Pseudomonadati</taxon>
        <taxon>Pseudomonadota</taxon>
        <taxon>Alphaproteobacteria</taxon>
        <taxon>Rhodobacterales</taxon>
        <taxon>Paracoccaceae</taxon>
        <taxon>Kangsaoukella</taxon>
    </lineage>
</organism>
<proteinExistence type="predicted"/>
<keyword evidence="7" id="KW-0732">Signal</keyword>
<dbReference type="Proteomes" id="UP000480350">
    <property type="component" value="Unassembled WGS sequence"/>
</dbReference>
<protein>
    <submittedName>
        <fullName evidence="9">EamA family transporter</fullName>
    </submittedName>
</protein>
<keyword evidence="5 6" id="KW-0472">Membrane</keyword>
<feature type="transmembrane region" description="Helical" evidence="6">
    <location>
        <begin position="65"/>
        <end position="84"/>
    </location>
</feature>
<feature type="transmembrane region" description="Helical" evidence="6">
    <location>
        <begin position="255"/>
        <end position="274"/>
    </location>
</feature>
<dbReference type="SUPFAM" id="SSF103481">
    <property type="entry name" value="Multidrug resistance efflux transporter EmrE"/>
    <property type="match status" value="2"/>
</dbReference>